<dbReference type="GO" id="GO:0004518">
    <property type="term" value="F:nuclease activity"/>
    <property type="evidence" value="ECO:0007669"/>
    <property type="project" value="UniProtKB-KW"/>
</dbReference>
<reference evidence="9" key="1">
    <citation type="submission" date="2021-05" db="EMBL/GenBank/DDBJ databases">
        <authorList>
            <person name="Alioto T."/>
            <person name="Alioto T."/>
            <person name="Gomez Garrido J."/>
        </authorList>
    </citation>
    <scope>NUCLEOTIDE SEQUENCE</scope>
</reference>
<dbReference type="Pfam" id="PF13359">
    <property type="entry name" value="DDE_Tnp_4"/>
    <property type="match status" value="1"/>
</dbReference>
<evidence type="ECO:0000259" key="8">
    <source>
        <dbReference type="Pfam" id="PF13359"/>
    </source>
</evidence>
<proteinExistence type="inferred from homology"/>
<dbReference type="GO" id="GO:0016787">
    <property type="term" value="F:hydrolase activity"/>
    <property type="evidence" value="ECO:0007669"/>
    <property type="project" value="UniProtKB-KW"/>
</dbReference>
<dbReference type="GO" id="GO:0005634">
    <property type="term" value="C:nucleus"/>
    <property type="evidence" value="ECO:0007669"/>
    <property type="project" value="UniProtKB-SubCell"/>
</dbReference>
<evidence type="ECO:0000256" key="7">
    <source>
        <dbReference type="ARBA" id="ARBA00023242"/>
    </source>
</evidence>
<evidence type="ECO:0000256" key="2">
    <source>
        <dbReference type="ARBA" id="ARBA00004123"/>
    </source>
</evidence>
<keyword evidence="4" id="KW-0540">Nuclease</keyword>
<organism evidence="9">
    <name type="scientific">Cacopsylla melanoneura</name>
    <dbReference type="NCBI Taxonomy" id="428564"/>
    <lineage>
        <taxon>Eukaryota</taxon>
        <taxon>Metazoa</taxon>
        <taxon>Ecdysozoa</taxon>
        <taxon>Arthropoda</taxon>
        <taxon>Hexapoda</taxon>
        <taxon>Insecta</taxon>
        <taxon>Pterygota</taxon>
        <taxon>Neoptera</taxon>
        <taxon>Paraneoptera</taxon>
        <taxon>Hemiptera</taxon>
        <taxon>Sternorrhyncha</taxon>
        <taxon>Psylloidea</taxon>
        <taxon>Psyllidae</taxon>
        <taxon>Psyllinae</taxon>
        <taxon>Cacopsylla</taxon>
    </lineage>
</organism>
<comment type="cofactor">
    <cofactor evidence="1">
        <name>a divalent metal cation</name>
        <dbReference type="ChEBI" id="CHEBI:60240"/>
    </cofactor>
</comment>
<dbReference type="PANTHER" id="PTHR22930:SF85">
    <property type="entry name" value="GH03217P-RELATED"/>
    <property type="match status" value="1"/>
</dbReference>
<dbReference type="InterPro" id="IPR045249">
    <property type="entry name" value="HARBI1-like"/>
</dbReference>
<comment type="similarity">
    <text evidence="3">Belongs to the HARBI1 family.</text>
</comment>
<feature type="domain" description="DDE Tnp4" evidence="8">
    <location>
        <begin position="16"/>
        <end position="93"/>
    </location>
</feature>
<dbReference type="InterPro" id="IPR027806">
    <property type="entry name" value="HARBI1_dom"/>
</dbReference>
<keyword evidence="5" id="KW-0479">Metal-binding</keyword>
<protein>
    <submittedName>
        <fullName evidence="9">Nuclease HARBI1</fullName>
    </submittedName>
</protein>
<dbReference type="GO" id="GO:0046872">
    <property type="term" value="F:metal ion binding"/>
    <property type="evidence" value="ECO:0007669"/>
    <property type="project" value="UniProtKB-KW"/>
</dbReference>
<sequence length="138" mass="16273">MSHCVCMKFEEGRINGYLLGDAGYMQTLYLFTPLRDPTTPSQIRYNYAHKKTRCTIERLFGIWKKRFPCLSRKLLNKLANAQTIIAACAVLHNIGRHDNINYFNENIIVDDEENHVERDVTPRRILAFRNAFIIRHFR</sequence>
<dbReference type="EMBL" id="HBUF01488835">
    <property type="protein sequence ID" value="CAG6745260.1"/>
    <property type="molecule type" value="Transcribed_RNA"/>
</dbReference>
<keyword evidence="7" id="KW-0539">Nucleus</keyword>
<accession>A0A8D9EB45</accession>
<evidence type="ECO:0000256" key="6">
    <source>
        <dbReference type="ARBA" id="ARBA00022801"/>
    </source>
</evidence>
<dbReference type="AlphaFoldDB" id="A0A8D9EB45"/>
<dbReference type="PANTHER" id="PTHR22930">
    <property type="match status" value="1"/>
</dbReference>
<evidence type="ECO:0000256" key="3">
    <source>
        <dbReference type="ARBA" id="ARBA00006958"/>
    </source>
</evidence>
<comment type="subcellular location">
    <subcellularLocation>
        <location evidence="2">Nucleus</location>
    </subcellularLocation>
</comment>
<evidence type="ECO:0000256" key="5">
    <source>
        <dbReference type="ARBA" id="ARBA00022723"/>
    </source>
</evidence>
<evidence type="ECO:0000313" key="9">
    <source>
        <dbReference type="EMBL" id="CAG6745260.1"/>
    </source>
</evidence>
<evidence type="ECO:0000256" key="4">
    <source>
        <dbReference type="ARBA" id="ARBA00022722"/>
    </source>
</evidence>
<evidence type="ECO:0000256" key="1">
    <source>
        <dbReference type="ARBA" id="ARBA00001968"/>
    </source>
</evidence>
<keyword evidence="6" id="KW-0378">Hydrolase</keyword>
<name>A0A8D9EB45_9HEMI</name>